<keyword evidence="1" id="KW-1133">Transmembrane helix</keyword>
<feature type="transmembrane region" description="Helical" evidence="1">
    <location>
        <begin position="12"/>
        <end position="34"/>
    </location>
</feature>
<dbReference type="RefSeq" id="XP_028469170.1">
    <property type="nucleotide sequence ID" value="XM_028613420.1"/>
</dbReference>
<organism evidence="2 3">
    <name type="scientific">Sodiomyces alkalinus (strain CBS 110278 / VKM F-3762 / F11)</name>
    <name type="common">Alkaliphilic filamentous fungus</name>
    <dbReference type="NCBI Taxonomy" id="1314773"/>
    <lineage>
        <taxon>Eukaryota</taxon>
        <taxon>Fungi</taxon>
        <taxon>Dikarya</taxon>
        <taxon>Ascomycota</taxon>
        <taxon>Pezizomycotina</taxon>
        <taxon>Sordariomycetes</taxon>
        <taxon>Hypocreomycetidae</taxon>
        <taxon>Glomerellales</taxon>
        <taxon>Plectosphaerellaceae</taxon>
        <taxon>Sodiomyces</taxon>
    </lineage>
</organism>
<keyword evidence="1" id="KW-0472">Membrane</keyword>
<protein>
    <submittedName>
        <fullName evidence="2">Uncharacterized protein</fullName>
    </submittedName>
</protein>
<sequence length="153" mass="18126">MSRKPRVSRSVWVKLLHLMECAIIIYGALSPLLFREVTFQVCSYKVQRKCFELYRNIDRLYPRDSPPFFSPLSSRETLLAPFRRVFASGREQWLRTSSGREITLLHDEEHFVTIKIKLPILPRDDWSKNVAKTLVMTCRLIRKAWPVCCHLQF</sequence>
<dbReference type="Proteomes" id="UP000272025">
    <property type="component" value="Unassembled WGS sequence"/>
</dbReference>
<accession>A0A3N2Q3L8</accession>
<evidence type="ECO:0000256" key="1">
    <source>
        <dbReference type="SAM" id="Phobius"/>
    </source>
</evidence>
<keyword evidence="1" id="KW-0812">Transmembrane</keyword>
<gene>
    <name evidence="2" type="ORF">SODALDRAFT_349368</name>
</gene>
<name>A0A3N2Q3L8_SODAK</name>
<keyword evidence="3" id="KW-1185">Reference proteome</keyword>
<reference evidence="2 3" key="1">
    <citation type="journal article" date="2018" name="Mol. Ecol.">
        <title>The obligate alkalophilic soda-lake fungus Sodiomyces alkalinus has shifted to a protein diet.</title>
        <authorList>
            <person name="Grum-Grzhimaylo A.A."/>
            <person name="Falkoski D.L."/>
            <person name="van den Heuvel J."/>
            <person name="Valero-Jimenez C.A."/>
            <person name="Min B."/>
            <person name="Choi I.G."/>
            <person name="Lipzen A."/>
            <person name="Daum C.G."/>
            <person name="Aanen D.K."/>
            <person name="Tsang A."/>
            <person name="Henrissat B."/>
            <person name="Bilanenko E.N."/>
            <person name="de Vries R.P."/>
            <person name="van Kan J.A.L."/>
            <person name="Grigoriev I.V."/>
            <person name="Debets A.J.M."/>
        </authorList>
    </citation>
    <scope>NUCLEOTIDE SEQUENCE [LARGE SCALE GENOMIC DNA]</scope>
    <source>
        <strain evidence="2 3">F11</strain>
    </source>
</reference>
<dbReference type="EMBL" id="ML119052">
    <property type="protein sequence ID" value="ROT41364.1"/>
    <property type="molecule type" value="Genomic_DNA"/>
</dbReference>
<dbReference type="GeneID" id="39581898"/>
<evidence type="ECO:0000313" key="3">
    <source>
        <dbReference type="Proteomes" id="UP000272025"/>
    </source>
</evidence>
<evidence type="ECO:0000313" key="2">
    <source>
        <dbReference type="EMBL" id="ROT41364.1"/>
    </source>
</evidence>
<proteinExistence type="predicted"/>
<dbReference type="AlphaFoldDB" id="A0A3N2Q3L8"/>